<dbReference type="InterPro" id="IPR009057">
    <property type="entry name" value="Homeodomain-like_sf"/>
</dbReference>
<keyword evidence="1" id="KW-0805">Transcription regulation</keyword>
<keyword evidence="2 4" id="KW-0238">DNA-binding</keyword>
<dbReference type="Pfam" id="PF02909">
    <property type="entry name" value="TetR_C_1"/>
    <property type="match status" value="1"/>
</dbReference>
<dbReference type="EMBL" id="JBHSPR010000039">
    <property type="protein sequence ID" value="MFC6021190.1"/>
    <property type="molecule type" value="Genomic_DNA"/>
</dbReference>
<keyword evidence="7" id="KW-1185">Reference proteome</keyword>
<evidence type="ECO:0000256" key="4">
    <source>
        <dbReference type="PROSITE-ProRule" id="PRU00335"/>
    </source>
</evidence>
<comment type="caution">
    <text evidence="6">The sequence shown here is derived from an EMBL/GenBank/DDBJ whole genome shotgun (WGS) entry which is preliminary data.</text>
</comment>
<evidence type="ECO:0000256" key="3">
    <source>
        <dbReference type="ARBA" id="ARBA00023163"/>
    </source>
</evidence>
<protein>
    <submittedName>
        <fullName evidence="6">TetR/AcrR family transcriptional regulator</fullName>
    </submittedName>
</protein>
<evidence type="ECO:0000313" key="6">
    <source>
        <dbReference type="EMBL" id="MFC6021190.1"/>
    </source>
</evidence>
<reference evidence="7" key="1">
    <citation type="journal article" date="2019" name="Int. J. Syst. Evol. Microbiol.">
        <title>The Global Catalogue of Microorganisms (GCM) 10K type strain sequencing project: providing services to taxonomists for standard genome sequencing and annotation.</title>
        <authorList>
            <consortium name="The Broad Institute Genomics Platform"/>
            <consortium name="The Broad Institute Genome Sequencing Center for Infectious Disease"/>
            <person name="Wu L."/>
            <person name="Ma J."/>
        </authorList>
    </citation>
    <scope>NUCLEOTIDE SEQUENCE [LARGE SCALE GENOMIC DNA]</scope>
    <source>
        <strain evidence="7">ZS-35-S2</strain>
    </source>
</reference>
<evidence type="ECO:0000259" key="5">
    <source>
        <dbReference type="PROSITE" id="PS50977"/>
    </source>
</evidence>
<feature type="domain" description="HTH tetR-type" evidence="5">
    <location>
        <begin position="32"/>
        <end position="92"/>
    </location>
</feature>
<dbReference type="Proteomes" id="UP001596203">
    <property type="component" value="Unassembled WGS sequence"/>
</dbReference>
<accession>A0ABW1KHF3</accession>
<dbReference type="PANTHER" id="PTHR30055:SF151">
    <property type="entry name" value="TRANSCRIPTIONAL REGULATORY PROTEIN"/>
    <property type="match status" value="1"/>
</dbReference>
<dbReference type="PROSITE" id="PS50977">
    <property type="entry name" value="HTH_TETR_2"/>
    <property type="match status" value="1"/>
</dbReference>
<organism evidence="6 7">
    <name type="scientific">Plantactinospora solaniradicis</name>
    <dbReference type="NCBI Taxonomy" id="1723736"/>
    <lineage>
        <taxon>Bacteria</taxon>
        <taxon>Bacillati</taxon>
        <taxon>Actinomycetota</taxon>
        <taxon>Actinomycetes</taxon>
        <taxon>Micromonosporales</taxon>
        <taxon>Micromonosporaceae</taxon>
        <taxon>Plantactinospora</taxon>
    </lineage>
</organism>
<dbReference type="SUPFAM" id="SSF48498">
    <property type="entry name" value="Tetracyclin repressor-like, C-terminal domain"/>
    <property type="match status" value="1"/>
</dbReference>
<feature type="DNA-binding region" description="H-T-H motif" evidence="4">
    <location>
        <begin position="55"/>
        <end position="74"/>
    </location>
</feature>
<dbReference type="PRINTS" id="PR00455">
    <property type="entry name" value="HTHTETR"/>
</dbReference>
<gene>
    <name evidence="6" type="ORF">ACFP2T_34080</name>
</gene>
<dbReference type="Pfam" id="PF00440">
    <property type="entry name" value="TetR_N"/>
    <property type="match status" value="1"/>
</dbReference>
<dbReference type="InterPro" id="IPR004111">
    <property type="entry name" value="Repressor_TetR_C"/>
</dbReference>
<dbReference type="Gene3D" id="1.10.357.10">
    <property type="entry name" value="Tetracycline Repressor, domain 2"/>
    <property type="match status" value="1"/>
</dbReference>
<proteinExistence type="predicted"/>
<dbReference type="Gene3D" id="1.10.10.60">
    <property type="entry name" value="Homeodomain-like"/>
    <property type="match status" value="1"/>
</dbReference>
<sequence>MTTEHTGIGDPARSLALLWRPRDRANRRGRSDLTIDRIIHAAIEVADAEGLPGLSMRRIAERLGVGTMSLYTHLPGKAELLDLMLDTVYADVATPDTAPGGWRDRVEQIARDAWARYHRHPWMLQIGTSRPVLGPNAMARYEHELRAVDGIGLTDIEMDSVVNLVAGHVASAARQALDASQVEQRTGMTDAQWWSARAPLLGALTEGRHYPTAARVGAAVGEAYGSAVNPVQAFEFGLHRLLDGIEALIHGRGGDGGPRPTPGP</sequence>
<dbReference type="SUPFAM" id="SSF46689">
    <property type="entry name" value="Homeodomain-like"/>
    <property type="match status" value="1"/>
</dbReference>
<dbReference type="InterPro" id="IPR001647">
    <property type="entry name" value="HTH_TetR"/>
</dbReference>
<name>A0ABW1KHF3_9ACTN</name>
<dbReference type="PANTHER" id="PTHR30055">
    <property type="entry name" value="HTH-TYPE TRANSCRIPTIONAL REGULATOR RUTR"/>
    <property type="match status" value="1"/>
</dbReference>
<evidence type="ECO:0000313" key="7">
    <source>
        <dbReference type="Proteomes" id="UP001596203"/>
    </source>
</evidence>
<evidence type="ECO:0000256" key="1">
    <source>
        <dbReference type="ARBA" id="ARBA00023015"/>
    </source>
</evidence>
<dbReference type="RefSeq" id="WP_377429255.1">
    <property type="nucleotide sequence ID" value="NZ_JBHSPR010000039.1"/>
</dbReference>
<dbReference type="InterPro" id="IPR050109">
    <property type="entry name" value="HTH-type_TetR-like_transc_reg"/>
</dbReference>
<evidence type="ECO:0000256" key="2">
    <source>
        <dbReference type="ARBA" id="ARBA00023125"/>
    </source>
</evidence>
<keyword evidence="3" id="KW-0804">Transcription</keyword>
<dbReference type="InterPro" id="IPR036271">
    <property type="entry name" value="Tet_transcr_reg_TetR-rel_C_sf"/>
</dbReference>